<organism evidence="4 5">
    <name type="scientific">Elysia chlorotica</name>
    <name type="common">Eastern emerald elysia</name>
    <name type="synonym">Sea slug</name>
    <dbReference type="NCBI Taxonomy" id="188477"/>
    <lineage>
        <taxon>Eukaryota</taxon>
        <taxon>Metazoa</taxon>
        <taxon>Spiralia</taxon>
        <taxon>Lophotrochozoa</taxon>
        <taxon>Mollusca</taxon>
        <taxon>Gastropoda</taxon>
        <taxon>Heterobranchia</taxon>
        <taxon>Euthyneura</taxon>
        <taxon>Panpulmonata</taxon>
        <taxon>Sacoglossa</taxon>
        <taxon>Placobranchoidea</taxon>
        <taxon>Plakobranchidae</taxon>
        <taxon>Elysia</taxon>
    </lineage>
</organism>
<reference evidence="4 5" key="1">
    <citation type="submission" date="2019-01" db="EMBL/GenBank/DDBJ databases">
        <title>A draft genome assembly of the solar-powered sea slug Elysia chlorotica.</title>
        <authorList>
            <person name="Cai H."/>
            <person name="Li Q."/>
            <person name="Fang X."/>
            <person name="Li J."/>
            <person name="Curtis N.E."/>
            <person name="Altenburger A."/>
            <person name="Shibata T."/>
            <person name="Feng M."/>
            <person name="Maeda T."/>
            <person name="Schwartz J.A."/>
            <person name="Shigenobu S."/>
            <person name="Lundholm N."/>
            <person name="Nishiyama T."/>
            <person name="Yang H."/>
            <person name="Hasebe M."/>
            <person name="Li S."/>
            <person name="Pierce S.K."/>
            <person name="Wang J."/>
        </authorList>
    </citation>
    <scope>NUCLEOTIDE SEQUENCE [LARGE SCALE GENOMIC DNA]</scope>
    <source>
        <strain evidence="4">EC2010</strain>
        <tissue evidence="4">Whole organism of an adult</tissue>
    </source>
</reference>
<dbReference type="AlphaFoldDB" id="A0A433TXH5"/>
<feature type="region of interest" description="Disordered" evidence="1">
    <location>
        <begin position="477"/>
        <end position="523"/>
    </location>
</feature>
<accession>A0A433TXH5</accession>
<keyword evidence="2" id="KW-0472">Membrane</keyword>
<keyword evidence="2" id="KW-0812">Transmembrane</keyword>
<proteinExistence type="predicted"/>
<feature type="transmembrane region" description="Helical" evidence="2">
    <location>
        <begin position="533"/>
        <end position="559"/>
    </location>
</feature>
<comment type="caution">
    <text evidence="4">The sequence shown here is derived from an EMBL/GenBank/DDBJ whole genome shotgun (WGS) entry which is preliminary data.</text>
</comment>
<evidence type="ECO:0000256" key="2">
    <source>
        <dbReference type="SAM" id="Phobius"/>
    </source>
</evidence>
<dbReference type="InterPro" id="IPR055471">
    <property type="entry name" value="DUF7043"/>
</dbReference>
<dbReference type="OrthoDB" id="6047467at2759"/>
<feature type="compositionally biased region" description="Gly residues" evidence="1">
    <location>
        <begin position="483"/>
        <end position="492"/>
    </location>
</feature>
<dbReference type="Pfam" id="PF23070">
    <property type="entry name" value="DUF7043"/>
    <property type="match status" value="1"/>
</dbReference>
<evidence type="ECO:0000259" key="3">
    <source>
        <dbReference type="Pfam" id="PF23070"/>
    </source>
</evidence>
<evidence type="ECO:0000313" key="5">
    <source>
        <dbReference type="Proteomes" id="UP000271974"/>
    </source>
</evidence>
<keyword evidence="2" id="KW-1133">Transmembrane helix</keyword>
<protein>
    <recommendedName>
        <fullName evidence="3">DUF7043 domain-containing protein</fullName>
    </recommendedName>
</protein>
<sequence>MRLESECDAGEGITIDFREKSCIPAGLPQTTTRQNLLCVAHWTQANYTFIILRHPPLTHQYFCMRISDPLSDIRSAYLWFQATCDKTPEPDPRISTNYIRMNFTRRQYNSACEDEIEVCHDLSHLCDEPGLRQQCARTCKQCLTENQMGLCPFEEQYRGRWLESSTDKDTLYDIKSYTLSRGQEASYDCLKLEEDKMKDKRVLLDLSTNGCLPRYACVEMQKITSSVMRFRLGNRVIWPLPSKDNMKLQICKEDNFRNEVRGRHTTKRADSLLVNTEAIQEVACQIPESLHNGLAFNEDVQDDRVCEGCLNFNPHFVDSGFMIQPTNCSMESGGGKKDEKNAQIQYSCVASFNFQNRSRTVVTKTMGFSSGLGQYLAWVFTQSGKIQVMKAAETFVLEHRNFVPHKSLVVEFSIQPERNAECRNKMFLPRTTSTPRPTHPPFGEGFWEREYRNNGGRDGAGSEVKVGDKGGIVDTGRYETVGGNSGGGGGRAAQGKDQGGKPRYDESKAGEINQGSAGGDKNGVMSLHTQPNVAALLSLAVGVTFVTSGVLTQIIATVLRIRLASHMINVT</sequence>
<gene>
    <name evidence="4" type="ORF">EGW08_005968</name>
</gene>
<feature type="compositionally biased region" description="Basic and acidic residues" evidence="1">
    <location>
        <begin position="498"/>
        <end position="509"/>
    </location>
</feature>
<feature type="domain" description="DUF7043" evidence="3">
    <location>
        <begin position="150"/>
        <end position="258"/>
    </location>
</feature>
<evidence type="ECO:0000313" key="4">
    <source>
        <dbReference type="EMBL" id="RUS86276.1"/>
    </source>
</evidence>
<dbReference type="Proteomes" id="UP000271974">
    <property type="component" value="Unassembled WGS sequence"/>
</dbReference>
<keyword evidence="5" id="KW-1185">Reference proteome</keyword>
<name>A0A433TXH5_ELYCH</name>
<dbReference type="EMBL" id="RQTK01000144">
    <property type="protein sequence ID" value="RUS86276.1"/>
    <property type="molecule type" value="Genomic_DNA"/>
</dbReference>
<evidence type="ECO:0000256" key="1">
    <source>
        <dbReference type="SAM" id="MobiDB-lite"/>
    </source>
</evidence>